<dbReference type="EMBL" id="JAFBBZ010000001">
    <property type="protein sequence ID" value="MBM7507396.1"/>
    <property type="molecule type" value="Genomic_DNA"/>
</dbReference>
<dbReference type="RefSeq" id="WP_193668970.1">
    <property type="nucleotide sequence ID" value="NZ_JACDTV010000007.1"/>
</dbReference>
<comment type="caution">
    <text evidence="1">The sequence shown here is derived from an EMBL/GenBank/DDBJ whole genome shotgun (WGS) entry which is preliminary data.</text>
</comment>
<accession>A0ABS2M888</accession>
<proteinExistence type="predicted"/>
<name>A0ABS2M888_9ACTN</name>
<evidence type="ECO:0000313" key="2">
    <source>
        <dbReference type="Proteomes" id="UP000732378"/>
    </source>
</evidence>
<dbReference type="SUPFAM" id="SSF50475">
    <property type="entry name" value="FMN-binding split barrel"/>
    <property type="match status" value="1"/>
</dbReference>
<reference evidence="1 2" key="1">
    <citation type="submission" date="2021-01" db="EMBL/GenBank/DDBJ databases">
        <title>Sequencing the genomes of 1000 actinobacteria strains.</title>
        <authorList>
            <person name="Klenk H.-P."/>
        </authorList>
    </citation>
    <scope>NUCLEOTIDE SEQUENCE [LARGE SCALE GENOMIC DNA]</scope>
    <source>
        <strain evidence="1 2">DSM 18239</strain>
    </source>
</reference>
<protein>
    <recommendedName>
        <fullName evidence="3">Pyridoxamine 5'-phosphate oxidase family protein</fullName>
    </recommendedName>
</protein>
<dbReference type="Proteomes" id="UP000732378">
    <property type="component" value="Unassembled WGS sequence"/>
</dbReference>
<evidence type="ECO:0008006" key="3">
    <source>
        <dbReference type="Google" id="ProtNLM"/>
    </source>
</evidence>
<evidence type="ECO:0000313" key="1">
    <source>
        <dbReference type="EMBL" id="MBM7507396.1"/>
    </source>
</evidence>
<gene>
    <name evidence="1" type="ORF">JOE61_001210</name>
</gene>
<keyword evidence="2" id="KW-1185">Reference proteome</keyword>
<organism evidence="1 2">
    <name type="scientific">Nocardioides salarius</name>
    <dbReference type="NCBI Taxonomy" id="374513"/>
    <lineage>
        <taxon>Bacteria</taxon>
        <taxon>Bacillati</taxon>
        <taxon>Actinomycetota</taxon>
        <taxon>Actinomycetes</taxon>
        <taxon>Propionibacteriales</taxon>
        <taxon>Nocardioidaceae</taxon>
        <taxon>Nocardioides</taxon>
    </lineage>
</organism>
<sequence length="112" mass="11340">MSIPVAVADLGETLARFGAGFLLTTDPSVLPARVKVVSVRPVLDDDLLLLGSPGRGSLANAAANETVTLLFPPLQADDFSLIVDGTAEVSGDGLRVRPTGAVLHRPAGGGPA</sequence>